<evidence type="ECO:0000313" key="2">
    <source>
        <dbReference type="EMBL" id="HIX56024.1"/>
    </source>
</evidence>
<keyword evidence="1" id="KW-0812">Transmembrane</keyword>
<keyword evidence="1" id="KW-1133">Transmembrane helix</keyword>
<organism evidence="2 3">
    <name type="scientific">Candidatus Anaerobiospirillum pullistercoris</name>
    <dbReference type="NCBI Taxonomy" id="2838452"/>
    <lineage>
        <taxon>Bacteria</taxon>
        <taxon>Pseudomonadati</taxon>
        <taxon>Pseudomonadota</taxon>
        <taxon>Gammaproteobacteria</taxon>
        <taxon>Aeromonadales</taxon>
        <taxon>Succinivibrionaceae</taxon>
        <taxon>Anaerobiospirillum</taxon>
    </lineage>
</organism>
<sequence length="255" mass="30046">MLVTIAVIIIVLATFMLIIYNMYSDYMARRDEDLRILYTRCRNIVSETEELLINQYQLPYSKTIVLILRNRILNALKRLKGDPNAKGIEERIAEQQRLIDEIQNHYKEDLAFRNPESDNVAVMQLRTIRRLRKIIQSELRAGTPVDVNQCQKEDRRLKLLVLKINISNLIQNVTEMRRLKQVGSCRTMITKGLEVIRRSGIKDNWLMDKSDVLTQMLHDLEKSVREKTQEEIEKVNEKSETDAELDEIFGDKKKW</sequence>
<accession>A0A9D1WB67</accession>
<reference evidence="2" key="1">
    <citation type="journal article" date="2021" name="PeerJ">
        <title>Extensive microbial diversity within the chicken gut microbiome revealed by metagenomics and culture.</title>
        <authorList>
            <person name="Gilroy R."/>
            <person name="Ravi A."/>
            <person name="Getino M."/>
            <person name="Pursley I."/>
            <person name="Horton D.L."/>
            <person name="Alikhan N.F."/>
            <person name="Baker D."/>
            <person name="Gharbi K."/>
            <person name="Hall N."/>
            <person name="Watson M."/>
            <person name="Adriaenssens E.M."/>
            <person name="Foster-Nyarko E."/>
            <person name="Jarju S."/>
            <person name="Secka A."/>
            <person name="Antonio M."/>
            <person name="Oren A."/>
            <person name="Chaudhuri R.R."/>
            <person name="La Ragione R."/>
            <person name="Hildebrand F."/>
            <person name="Pallen M.J."/>
        </authorList>
    </citation>
    <scope>NUCLEOTIDE SEQUENCE</scope>
    <source>
        <strain evidence="2">USASDec5-558</strain>
    </source>
</reference>
<evidence type="ECO:0008006" key="4">
    <source>
        <dbReference type="Google" id="ProtNLM"/>
    </source>
</evidence>
<keyword evidence="1" id="KW-0472">Membrane</keyword>
<gene>
    <name evidence="2" type="ORF">H9850_00950</name>
</gene>
<feature type="transmembrane region" description="Helical" evidence="1">
    <location>
        <begin position="6"/>
        <end position="23"/>
    </location>
</feature>
<name>A0A9D1WB67_9GAMM</name>
<dbReference type="AlphaFoldDB" id="A0A9D1WB67"/>
<reference evidence="2" key="2">
    <citation type="submission" date="2021-04" db="EMBL/GenBank/DDBJ databases">
        <authorList>
            <person name="Gilroy R."/>
        </authorList>
    </citation>
    <scope>NUCLEOTIDE SEQUENCE</scope>
    <source>
        <strain evidence="2">USASDec5-558</strain>
    </source>
</reference>
<comment type="caution">
    <text evidence="2">The sequence shown here is derived from an EMBL/GenBank/DDBJ whole genome shotgun (WGS) entry which is preliminary data.</text>
</comment>
<proteinExistence type="predicted"/>
<dbReference type="EMBL" id="DXEV01000020">
    <property type="protein sequence ID" value="HIX56024.1"/>
    <property type="molecule type" value="Genomic_DNA"/>
</dbReference>
<evidence type="ECO:0000256" key="1">
    <source>
        <dbReference type="SAM" id="Phobius"/>
    </source>
</evidence>
<protein>
    <recommendedName>
        <fullName evidence="4">DNA repair protein</fullName>
    </recommendedName>
</protein>
<evidence type="ECO:0000313" key="3">
    <source>
        <dbReference type="Proteomes" id="UP000886829"/>
    </source>
</evidence>
<dbReference type="Proteomes" id="UP000886829">
    <property type="component" value="Unassembled WGS sequence"/>
</dbReference>